<proteinExistence type="predicted"/>
<name>A0ABW2S6I2_9BURK</name>
<gene>
    <name evidence="2" type="ORF">ACFQU0_01595</name>
</gene>
<keyword evidence="3" id="KW-1185">Reference proteome</keyword>
<dbReference type="EMBL" id="JBHTBZ010000004">
    <property type="protein sequence ID" value="MFC7459119.1"/>
    <property type="molecule type" value="Genomic_DNA"/>
</dbReference>
<feature type="domain" description="DUF306" evidence="1">
    <location>
        <begin position="31"/>
        <end position="136"/>
    </location>
</feature>
<dbReference type="Gene3D" id="2.40.128.270">
    <property type="match status" value="1"/>
</dbReference>
<evidence type="ECO:0000313" key="3">
    <source>
        <dbReference type="Proteomes" id="UP001596457"/>
    </source>
</evidence>
<sequence>MKTLSVVLGLSAVLAGCGHQPQSLPTLASLQALPGTQWVPADPALALLPLGQRPELQFVSPTQVIGHSGCNRFAGALHLGGGGLQMGPLAGTRRACTDELMVVESRVLRALDATRGGRLEPGQLVLLDARGAELMRWVQRH</sequence>
<dbReference type="Pfam" id="PF03724">
    <property type="entry name" value="META"/>
    <property type="match status" value="1"/>
</dbReference>
<dbReference type="Proteomes" id="UP001596457">
    <property type="component" value="Unassembled WGS sequence"/>
</dbReference>
<organism evidence="2 3">
    <name type="scientific">Hydrogenophaga defluvii</name>
    <dbReference type="NCBI Taxonomy" id="249410"/>
    <lineage>
        <taxon>Bacteria</taxon>
        <taxon>Pseudomonadati</taxon>
        <taxon>Pseudomonadota</taxon>
        <taxon>Betaproteobacteria</taxon>
        <taxon>Burkholderiales</taxon>
        <taxon>Comamonadaceae</taxon>
        <taxon>Hydrogenophaga</taxon>
    </lineage>
</organism>
<dbReference type="PROSITE" id="PS51257">
    <property type="entry name" value="PROKAR_LIPOPROTEIN"/>
    <property type="match status" value="1"/>
</dbReference>
<dbReference type="InterPro" id="IPR005184">
    <property type="entry name" value="DUF306_Meta_HslJ"/>
</dbReference>
<evidence type="ECO:0000259" key="1">
    <source>
        <dbReference type="Pfam" id="PF03724"/>
    </source>
</evidence>
<evidence type="ECO:0000313" key="2">
    <source>
        <dbReference type="EMBL" id="MFC7459119.1"/>
    </source>
</evidence>
<comment type="caution">
    <text evidence="2">The sequence shown here is derived from an EMBL/GenBank/DDBJ whole genome shotgun (WGS) entry which is preliminary data.</text>
</comment>
<dbReference type="RefSeq" id="WP_382198197.1">
    <property type="nucleotide sequence ID" value="NZ_JBHTBZ010000004.1"/>
</dbReference>
<dbReference type="PANTHER" id="PTHR35535">
    <property type="entry name" value="HEAT SHOCK PROTEIN HSLJ"/>
    <property type="match status" value="1"/>
</dbReference>
<dbReference type="PANTHER" id="PTHR35535:SF2">
    <property type="entry name" value="DUF306 DOMAIN-CONTAINING PROTEIN"/>
    <property type="match status" value="1"/>
</dbReference>
<protein>
    <submittedName>
        <fullName evidence="2">META domain-containing protein</fullName>
    </submittedName>
</protein>
<dbReference type="InterPro" id="IPR038670">
    <property type="entry name" value="HslJ-like_sf"/>
</dbReference>
<reference evidence="3" key="1">
    <citation type="journal article" date="2019" name="Int. J. Syst. Evol. Microbiol.">
        <title>The Global Catalogue of Microorganisms (GCM) 10K type strain sequencing project: providing services to taxonomists for standard genome sequencing and annotation.</title>
        <authorList>
            <consortium name="The Broad Institute Genomics Platform"/>
            <consortium name="The Broad Institute Genome Sequencing Center for Infectious Disease"/>
            <person name="Wu L."/>
            <person name="Ma J."/>
        </authorList>
    </citation>
    <scope>NUCLEOTIDE SEQUENCE [LARGE SCALE GENOMIC DNA]</scope>
    <source>
        <strain evidence="3">CCUG 53903</strain>
    </source>
</reference>
<dbReference type="InterPro" id="IPR053147">
    <property type="entry name" value="Hsp_HslJ-like"/>
</dbReference>
<accession>A0ABW2S6I2</accession>